<protein>
    <submittedName>
        <fullName evidence="1">Uncharacterized protein</fullName>
    </submittedName>
</protein>
<sequence length="12" mass="1296">MPTAGMPMSLFI</sequence>
<dbReference type="EMBL" id="MDYM01000039">
    <property type="protein sequence ID" value="OQD59941.1"/>
    <property type="molecule type" value="Genomic_DNA"/>
</dbReference>
<organism evidence="1 2">
    <name type="scientific">Penicillium polonicum</name>
    <dbReference type="NCBI Taxonomy" id="60169"/>
    <lineage>
        <taxon>Eukaryota</taxon>
        <taxon>Fungi</taxon>
        <taxon>Dikarya</taxon>
        <taxon>Ascomycota</taxon>
        <taxon>Pezizomycotina</taxon>
        <taxon>Eurotiomycetes</taxon>
        <taxon>Eurotiomycetidae</taxon>
        <taxon>Eurotiales</taxon>
        <taxon>Aspergillaceae</taxon>
        <taxon>Penicillium</taxon>
    </lineage>
</organism>
<reference evidence="2" key="1">
    <citation type="journal article" date="2017" name="Nat. Microbiol.">
        <title>Global analysis of biosynthetic gene clusters reveals vast potential of secondary metabolite production in Penicillium species.</title>
        <authorList>
            <person name="Nielsen J.C."/>
            <person name="Grijseels S."/>
            <person name="Prigent S."/>
            <person name="Ji B."/>
            <person name="Dainat J."/>
            <person name="Nielsen K.F."/>
            <person name="Frisvad J.C."/>
            <person name="Workman M."/>
            <person name="Nielsen J."/>
        </authorList>
    </citation>
    <scope>NUCLEOTIDE SEQUENCE [LARGE SCALE GENOMIC DNA]</scope>
    <source>
        <strain evidence="2">IBT 4502</strain>
    </source>
</reference>
<name>A0A1V6N5I5_PENPO</name>
<dbReference type="Proteomes" id="UP000191408">
    <property type="component" value="Unassembled WGS sequence"/>
</dbReference>
<comment type="caution">
    <text evidence="1">The sequence shown here is derived from an EMBL/GenBank/DDBJ whole genome shotgun (WGS) entry which is preliminary data.</text>
</comment>
<keyword evidence="2" id="KW-1185">Reference proteome</keyword>
<evidence type="ECO:0000313" key="1">
    <source>
        <dbReference type="EMBL" id="OQD59941.1"/>
    </source>
</evidence>
<accession>A0A1V6N5I5</accession>
<proteinExistence type="predicted"/>
<gene>
    <name evidence="1" type="ORF">PENPOL_c039G07149</name>
</gene>
<evidence type="ECO:0000313" key="2">
    <source>
        <dbReference type="Proteomes" id="UP000191408"/>
    </source>
</evidence>